<dbReference type="AlphaFoldDB" id="A0A553CJ77"/>
<evidence type="ECO:0000313" key="2">
    <source>
        <dbReference type="Proteomes" id="UP000318585"/>
    </source>
</evidence>
<gene>
    <name evidence="1" type="ORF">FNW17_11390</name>
</gene>
<sequence length="42" mass="4832">MVFFKSTKDIKLQLTINGSLQSIYFISVNNSNGQRTKRLIVK</sequence>
<accession>A0A553CJ77</accession>
<proteinExistence type="predicted"/>
<reference evidence="1 2" key="1">
    <citation type="submission" date="2019-07" db="EMBL/GenBank/DDBJ databases">
        <title>Novel species of Flavobacterium.</title>
        <authorList>
            <person name="Liu Q."/>
            <person name="Xin Y.-H."/>
        </authorList>
    </citation>
    <scope>NUCLEOTIDE SEQUENCE [LARGE SCALE GENOMIC DNA]</scope>
    <source>
        <strain evidence="1 2">LB3P56</strain>
    </source>
</reference>
<keyword evidence="2" id="KW-1185">Reference proteome</keyword>
<organism evidence="1 2">
    <name type="scientific">Flavobacterium franklandianum</name>
    <dbReference type="NCBI Taxonomy" id="2594430"/>
    <lineage>
        <taxon>Bacteria</taxon>
        <taxon>Pseudomonadati</taxon>
        <taxon>Bacteroidota</taxon>
        <taxon>Flavobacteriia</taxon>
        <taxon>Flavobacteriales</taxon>
        <taxon>Flavobacteriaceae</taxon>
        <taxon>Flavobacterium</taxon>
    </lineage>
</organism>
<dbReference type="EMBL" id="VJZR01000010">
    <property type="protein sequence ID" value="TRX20554.1"/>
    <property type="molecule type" value="Genomic_DNA"/>
</dbReference>
<dbReference type="OrthoDB" id="1288696at2"/>
<evidence type="ECO:0000313" key="1">
    <source>
        <dbReference type="EMBL" id="TRX20554.1"/>
    </source>
</evidence>
<dbReference type="Proteomes" id="UP000318585">
    <property type="component" value="Unassembled WGS sequence"/>
</dbReference>
<comment type="caution">
    <text evidence="1">The sequence shown here is derived from an EMBL/GenBank/DDBJ whole genome shotgun (WGS) entry which is preliminary data.</text>
</comment>
<name>A0A553CJ77_9FLAO</name>
<protein>
    <submittedName>
        <fullName evidence="1">Uncharacterized protein</fullName>
    </submittedName>
</protein>